<evidence type="ECO:0000256" key="5">
    <source>
        <dbReference type="ARBA" id="ARBA00022989"/>
    </source>
</evidence>
<evidence type="ECO:0000256" key="3">
    <source>
        <dbReference type="ARBA" id="ARBA00022475"/>
    </source>
</evidence>
<dbReference type="GO" id="GO:0022857">
    <property type="term" value="F:transmembrane transporter activity"/>
    <property type="evidence" value="ECO:0007669"/>
    <property type="project" value="InterPro"/>
</dbReference>
<dbReference type="CDD" id="cd17323">
    <property type="entry name" value="MFS_Tpo1_MDR_like"/>
    <property type="match status" value="1"/>
</dbReference>
<keyword evidence="6 8" id="KW-0472">Membrane</keyword>
<feature type="transmembrane region" description="Helical" evidence="8">
    <location>
        <begin position="470"/>
        <end position="492"/>
    </location>
</feature>
<keyword evidence="5 8" id="KW-1133">Transmembrane helix</keyword>
<dbReference type="PANTHER" id="PTHR23502">
    <property type="entry name" value="MAJOR FACILITATOR SUPERFAMILY"/>
    <property type="match status" value="1"/>
</dbReference>
<dbReference type="EMBL" id="LYCR01000003">
    <property type="protein sequence ID" value="OGM50533.1"/>
    <property type="molecule type" value="Genomic_DNA"/>
</dbReference>
<evidence type="ECO:0000256" key="9">
    <source>
        <dbReference type="SAM" id="SignalP"/>
    </source>
</evidence>
<dbReference type="Pfam" id="PF07690">
    <property type="entry name" value="MFS_1"/>
    <property type="match status" value="1"/>
</dbReference>
<dbReference type="FunFam" id="1.20.1250.20:FF:000011">
    <property type="entry name" value="MFS multidrug transporter, putative"/>
    <property type="match status" value="1"/>
</dbReference>
<dbReference type="Gene3D" id="1.20.1250.20">
    <property type="entry name" value="MFS general substrate transporter like domains"/>
    <property type="match status" value="1"/>
</dbReference>
<dbReference type="SUPFAM" id="SSF103473">
    <property type="entry name" value="MFS general substrate transporter"/>
    <property type="match status" value="1"/>
</dbReference>
<gene>
    <name evidence="11" type="ORF">ABOM_000885</name>
</gene>
<keyword evidence="2" id="KW-0813">Transport</keyword>
<dbReference type="OrthoDB" id="3357846at2759"/>
<evidence type="ECO:0000256" key="8">
    <source>
        <dbReference type="SAM" id="Phobius"/>
    </source>
</evidence>
<keyword evidence="12" id="KW-1185">Reference proteome</keyword>
<evidence type="ECO:0000259" key="10">
    <source>
        <dbReference type="PROSITE" id="PS50850"/>
    </source>
</evidence>
<comment type="similarity">
    <text evidence="7">Belongs to the major facilitator superfamily. DHA1 family. Polyamines/proton antiporter (TC 2.A.1.2.16) subfamily.</text>
</comment>
<feature type="transmembrane region" description="Helical" evidence="8">
    <location>
        <begin position="436"/>
        <end position="458"/>
    </location>
</feature>
<proteinExistence type="inferred from homology"/>
<evidence type="ECO:0000256" key="6">
    <source>
        <dbReference type="ARBA" id="ARBA00023136"/>
    </source>
</evidence>
<feature type="transmembrane region" description="Helical" evidence="8">
    <location>
        <begin position="135"/>
        <end position="154"/>
    </location>
</feature>
<dbReference type="Proteomes" id="UP000179179">
    <property type="component" value="Unassembled WGS sequence"/>
</dbReference>
<feature type="transmembrane region" description="Helical" evidence="8">
    <location>
        <begin position="221"/>
        <end position="243"/>
    </location>
</feature>
<dbReference type="PROSITE" id="PS50850">
    <property type="entry name" value="MFS"/>
    <property type="match status" value="1"/>
</dbReference>
<dbReference type="InterPro" id="IPR011701">
    <property type="entry name" value="MFS"/>
</dbReference>
<dbReference type="GO" id="GO:0005886">
    <property type="term" value="C:plasma membrane"/>
    <property type="evidence" value="ECO:0007669"/>
    <property type="project" value="UniProtKB-SubCell"/>
</dbReference>
<feature type="transmembrane region" description="Helical" evidence="8">
    <location>
        <begin position="160"/>
        <end position="182"/>
    </location>
</feature>
<dbReference type="RefSeq" id="XP_022394250.1">
    <property type="nucleotide sequence ID" value="XM_022528015.1"/>
</dbReference>
<protein>
    <recommendedName>
        <fullName evidence="10">Major facilitator superfamily (MFS) profile domain-containing protein</fullName>
    </recommendedName>
</protein>
<accession>A0A1F8AFL5</accession>
<evidence type="ECO:0000256" key="4">
    <source>
        <dbReference type="ARBA" id="ARBA00022692"/>
    </source>
</evidence>
<feature type="domain" description="Major facilitator superfamily (MFS) profile" evidence="10">
    <location>
        <begin position="69"/>
        <end position="502"/>
    </location>
</feature>
<evidence type="ECO:0000256" key="7">
    <source>
        <dbReference type="ARBA" id="ARBA00038459"/>
    </source>
</evidence>
<dbReference type="InterPro" id="IPR036259">
    <property type="entry name" value="MFS_trans_sf"/>
</dbReference>
<feature type="signal peptide" evidence="9">
    <location>
        <begin position="1"/>
        <end position="30"/>
    </location>
</feature>
<comment type="caution">
    <text evidence="11">The sequence shown here is derived from an EMBL/GenBank/DDBJ whole genome shotgun (WGS) entry which is preliminary data.</text>
</comment>
<feature type="transmembrane region" description="Helical" evidence="8">
    <location>
        <begin position="300"/>
        <end position="326"/>
    </location>
</feature>
<organism evidence="11 12">
    <name type="scientific">Aspergillus bombycis</name>
    <dbReference type="NCBI Taxonomy" id="109264"/>
    <lineage>
        <taxon>Eukaryota</taxon>
        <taxon>Fungi</taxon>
        <taxon>Dikarya</taxon>
        <taxon>Ascomycota</taxon>
        <taxon>Pezizomycotina</taxon>
        <taxon>Eurotiomycetes</taxon>
        <taxon>Eurotiomycetidae</taxon>
        <taxon>Eurotiales</taxon>
        <taxon>Aspergillaceae</taxon>
        <taxon>Aspergillus</taxon>
    </lineage>
</organism>
<evidence type="ECO:0000313" key="11">
    <source>
        <dbReference type="EMBL" id="OGM50533.1"/>
    </source>
</evidence>
<dbReference type="PANTHER" id="PTHR23502:SF186">
    <property type="entry name" value="MAJOR FACILITATOR SUPERFAMILY (MFS) PROFILE DOMAIN-CONTAINING PROTEIN"/>
    <property type="match status" value="1"/>
</dbReference>
<sequence>MQTQNKGLDMSYTIWLLFVLGTSDLRKVTGNVDYHWPGNGTRDNPHIISWTPNDALNARNYGTARKVIIIALSGLSTLSVAFASSSYSGDISSICQDFEVSVEAATLGLSLYVLGFAVGPLLWAPLSEAFGRRIMFLGTFTLFTLFNVAAAASANFASLVIFRALAGTFGSAPLTNSGGIVADLYSAETRGLAAVFYSCATFLGPVLGPIVGGFLGQAAGWRWIEGLVAIYAGTMLILGILCVPETFNNVLLRHRAAVLSIRTGKSYVTSVDHQNPPGSLAERFQVATARPLRLLSREPIVVVLALYMSFIYGTTYLLLAALPVVFQHVRGWSPGIGGLSFISIAVGMLFATVFMVFINFQYARKSKTSETGQLPAEARLPSGKVGAVMIPIGLFLFAWTNSPSIHWAVCMVGTAFFGFGNICVSLALVNYLVDSYVTYAASALAAATVMRSFCGAAFPLFTTYLYEGLGIHWASSVPAFLSLACLPAPFLLSKYGSRLRQRSRFAIAMSGGDVSSS</sequence>
<feature type="transmembrane region" description="Helical" evidence="8">
    <location>
        <begin position="67"/>
        <end position="84"/>
    </location>
</feature>
<dbReference type="GeneID" id="34444275"/>
<evidence type="ECO:0000256" key="1">
    <source>
        <dbReference type="ARBA" id="ARBA00004651"/>
    </source>
</evidence>
<feature type="transmembrane region" description="Helical" evidence="8">
    <location>
        <begin position="338"/>
        <end position="360"/>
    </location>
</feature>
<name>A0A1F8AFL5_9EURO</name>
<keyword evidence="9" id="KW-0732">Signal</keyword>
<dbReference type="InterPro" id="IPR020846">
    <property type="entry name" value="MFS_dom"/>
</dbReference>
<reference evidence="11 12" key="1">
    <citation type="journal article" date="2016" name="Genome Biol. Evol.">
        <title>Draft genome sequence of an aflatoxigenic Aspergillus species, A. bombycis.</title>
        <authorList>
            <person name="Moore G.G."/>
            <person name="Mack B.M."/>
            <person name="Beltz S.B."/>
            <person name="Gilbert M.K."/>
        </authorList>
    </citation>
    <scope>NUCLEOTIDE SEQUENCE [LARGE SCALE GENOMIC DNA]</scope>
    <source>
        <strain evidence="12">NRRL 26010</strain>
    </source>
</reference>
<feature type="transmembrane region" description="Helical" evidence="8">
    <location>
        <begin position="104"/>
        <end position="123"/>
    </location>
</feature>
<feature type="transmembrane region" description="Helical" evidence="8">
    <location>
        <begin position="405"/>
        <end position="429"/>
    </location>
</feature>
<evidence type="ECO:0000313" key="12">
    <source>
        <dbReference type="Proteomes" id="UP000179179"/>
    </source>
</evidence>
<evidence type="ECO:0000256" key="2">
    <source>
        <dbReference type="ARBA" id="ARBA00022448"/>
    </source>
</evidence>
<dbReference type="AlphaFoldDB" id="A0A1F8AFL5"/>
<comment type="subcellular location">
    <subcellularLocation>
        <location evidence="1">Cell membrane</location>
        <topology evidence="1">Multi-pass membrane protein</topology>
    </subcellularLocation>
</comment>
<keyword evidence="4 8" id="KW-0812">Transmembrane</keyword>
<feature type="transmembrane region" description="Helical" evidence="8">
    <location>
        <begin position="381"/>
        <end position="399"/>
    </location>
</feature>
<feature type="chain" id="PRO_5009534826" description="Major facilitator superfamily (MFS) profile domain-containing protein" evidence="9">
    <location>
        <begin position="31"/>
        <end position="517"/>
    </location>
</feature>
<feature type="transmembrane region" description="Helical" evidence="8">
    <location>
        <begin position="194"/>
        <end position="215"/>
    </location>
</feature>
<keyword evidence="3" id="KW-1003">Cell membrane</keyword>